<protein>
    <submittedName>
        <fullName evidence="1">DUF892 family protein</fullName>
    </submittedName>
</protein>
<dbReference type="InterPro" id="IPR047114">
    <property type="entry name" value="YciF"/>
</dbReference>
<dbReference type="Gene3D" id="1.20.1260.10">
    <property type="match status" value="1"/>
</dbReference>
<dbReference type="SUPFAM" id="SSF47240">
    <property type="entry name" value="Ferritin-like"/>
    <property type="match status" value="1"/>
</dbReference>
<dbReference type="AlphaFoldDB" id="A0A3B7MI49"/>
<dbReference type="PANTHER" id="PTHR30565">
    <property type="entry name" value="PROTEIN YCIF"/>
    <property type="match status" value="1"/>
</dbReference>
<dbReference type="PANTHER" id="PTHR30565:SF9">
    <property type="entry name" value="PROTEIN YCIF"/>
    <property type="match status" value="1"/>
</dbReference>
<dbReference type="EMBL" id="CP032157">
    <property type="protein sequence ID" value="AXY72716.1"/>
    <property type="molecule type" value="Genomic_DNA"/>
</dbReference>
<dbReference type="Proteomes" id="UP000263900">
    <property type="component" value="Chromosome"/>
</dbReference>
<reference evidence="1 2" key="1">
    <citation type="submission" date="2018-09" db="EMBL/GenBank/DDBJ databases">
        <title>Genome sequencing of strain 6GH32-13.</title>
        <authorList>
            <person name="Weon H.-Y."/>
            <person name="Heo J."/>
            <person name="Kwon S.-W."/>
        </authorList>
    </citation>
    <scope>NUCLEOTIDE SEQUENCE [LARGE SCALE GENOMIC DNA]</scope>
    <source>
        <strain evidence="1 2">5GH32-13</strain>
    </source>
</reference>
<dbReference type="InterPro" id="IPR010287">
    <property type="entry name" value="DUF892_YciF-like"/>
</dbReference>
<evidence type="ECO:0000313" key="2">
    <source>
        <dbReference type="Proteomes" id="UP000263900"/>
    </source>
</evidence>
<organism evidence="1 2">
    <name type="scientific">Paraflavitalea soli</name>
    <dbReference type="NCBI Taxonomy" id="2315862"/>
    <lineage>
        <taxon>Bacteria</taxon>
        <taxon>Pseudomonadati</taxon>
        <taxon>Bacteroidota</taxon>
        <taxon>Chitinophagia</taxon>
        <taxon>Chitinophagales</taxon>
        <taxon>Chitinophagaceae</taxon>
        <taxon>Paraflavitalea</taxon>
    </lineage>
</organism>
<dbReference type="InterPro" id="IPR009078">
    <property type="entry name" value="Ferritin-like_SF"/>
</dbReference>
<keyword evidence="2" id="KW-1185">Reference proteome</keyword>
<proteinExistence type="predicted"/>
<dbReference type="Pfam" id="PF05974">
    <property type="entry name" value="DUF892"/>
    <property type="match status" value="1"/>
</dbReference>
<accession>A0A3B7MI49</accession>
<gene>
    <name evidence="1" type="ORF">D3H65_01450</name>
</gene>
<name>A0A3B7MI49_9BACT</name>
<dbReference type="KEGG" id="pseg:D3H65_01450"/>
<evidence type="ECO:0000313" key="1">
    <source>
        <dbReference type="EMBL" id="AXY72716.1"/>
    </source>
</evidence>
<dbReference type="OrthoDB" id="9795056at2"/>
<dbReference type="InterPro" id="IPR012347">
    <property type="entry name" value="Ferritin-like"/>
</dbReference>
<sequence>MQEMAAKQEDDLMLFFNNALKKMYWAEKNIERLLDQMHVEAFSINLKNTIEIHQLQTRRHIQRLEQVFKERELKPEGRFCEALKGLLNDAMVGFSDTVRKTRIRDVAISTCLLKITHYEMATYTMLIHMAQAIGWHAIVDLLHQNLAEEKEIVTELDRRPY</sequence>